<gene>
    <name evidence="1" type="ORF">LMG23994_01738</name>
</gene>
<name>A0ABN7Y9B3_9BURK</name>
<proteinExistence type="predicted"/>
<keyword evidence="2" id="KW-1185">Reference proteome</keyword>
<evidence type="ECO:0000313" key="1">
    <source>
        <dbReference type="EMBL" id="CAG9169937.1"/>
    </source>
</evidence>
<organism evidence="1 2">
    <name type="scientific">Cupriavidus pinatubonensis</name>
    <dbReference type="NCBI Taxonomy" id="248026"/>
    <lineage>
        <taxon>Bacteria</taxon>
        <taxon>Pseudomonadati</taxon>
        <taxon>Pseudomonadota</taxon>
        <taxon>Betaproteobacteria</taxon>
        <taxon>Burkholderiales</taxon>
        <taxon>Burkholderiaceae</taxon>
        <taxon>Cupriavidus</taxon>
    </lineage>
</organism>
<protein>
    <submittedName>
        <fullName evidence="1">Uncharacterized protein</fullName>
    </submittedName>
</protein>
<comment type="caution">
    <text evidence="1">The sequence shown here is derived from an EMBL/GenBank/DDBJ whole genome shotgun (WGS) entry which is preliminary data.</text>
</comment>
<accession>A0ABN7Y9B3</accession>
<dbReference type="EMBL" id="CAJZAF010000007">
    <property type="protein sequence ID" value="CAG9169937.1"/>
    <property type="molecule type" value="Genomic_DNA"/>
</dbReference>
<dbReference type="Proteomes" id="UP000701702">
    <property type="component" value="Unassembled WGS sequence"/>
</dbReference>
<evidence type="ECO:0000313" key="2">
    <source>
        <dbReference type="Proteomes" id="UP000701702"/>
    </source>
</evidence>
<sequence length="113" mass="12333">MGILVIQSDDPHVTPNVSTNATGSFPWCGAHESSLDAADVVSILNFCRSEGYARGWNDAVYSRVIPISKMLGDSATGNFFHRDLLGGYPHEEFARSYERGAMAFAESDLLSKM</sequence>
<dbReference type="RefSeq" id="WP_224001363.1">
    <property type="nucleotide sequence ID" value="NZ_CAJZAF010000007.1"/>
</dbReference>
<reference evidence="1 2" key="1">
    <citation type="submission" date="2021-08" db="EMBL/GenBank/DDBJ databases">
        <authorList>
            <person name="Peeters C."/>
        </authorList>
    </citation>
    <scope>NUCLEOTIDE SEQUENCE [LARGE SCALE GENOMIC DNA]</scope>
    <source>
        <strain evidence="1 2">LMG 23994</strain>
    </source>
</reference>